<dbReference type="AlphaFoldDB" id="A0A3E5FRF2"/>
<dbReference type="RefSeq" id="WP_004609999.1">
    <property type="nucleotide sequence ID" value="NZ_CABKNM010000004.1"/>
</dbReference>
<dbReference type="Pfam" id="PF20008">
    <property type="entry name" value="DUF6429"/>
    <property type="match status" value="1"/>
</dbReference>
<evidence type="ECO:0000259" key="1">
    <source>
        <dbReference type="Pfam" id="PF20008"/>
    </source>
</evidence>
<accession>A0A3E5FRF2</accession>
<comment type="caution">
    <text evidence="2">The sequence shown here is derived from an EMBL/GenBank/DDBJ whole genome shotgun (WGS) entry which is preliminary data.</text>
</comment>
<evidence type="ECO:0000313" key="2">
    <source>
        <dbReference type="EMBL" id="RGO09774.1"/>
    </source>
</evidence>
<gene>
    <name evidence="2" type="ORF">DXB31_06945</name>
</gene>
<sequence>MEKITAKEAMKELTMVLMYLSRFENDSAFNQDKDYYAWRGYDFDVINKLWDKAYILPKMLNSAVLFVNKCNY</sequence>
<dbReference type="EMBL" id="QSVF01000014">
    <property type="protein sequence ID" value="RGO09774.1"/>
    <property type="molecule type" value="Genomic_DNA"/>
</dbReference>
<dbReference type="InterPro" id="IPR045489">
    <property type="entry name" value="DUF6429"/>
</dbReference>
<protein>
    <recommendedName>
        <fullName evidence="1">DUF6429 domain-containing protein</fullName>
    </recommendedName>
</protein>
<feature type="domain" description="DUF6429" evidence="1">
    <location>
        <begin position="7"/>
        <end position="56"/>
    </location>
</feature>
<dbReference type="Proteomes" id="UP000261087">
    <property type="component" value="Unassembled WGS sequence"/>
</dbReference>
<reference evidence="2 3" key="1">
    <citation type="submission" date="2018-08" db="EMBL/GenBank/DDBJ databases">
        <title>A genome reference for cultivated species of the human gut microbiota.</title>
        <authorList>
            <person name="Zou Y."/>
            <person name="Xue W."/>
            <person name="Luo G."/>
        </authorList>
    </citation>
    <scope>NUCLEOTIDE SEQUENCE [LARGE SCALE GENOMIC DNA]</scope>
    <source>
        <strain evidence="2 3">OM02-6</strain>
    </source>
</reference>
<evidence type="ECO:0000313" key="3">
    <source>
        <dbReference type="Proteomes" id="UP000261087"/>
    </source>
</evidence>
<name>A0A3E5FRF2_9FIRM</name>
<organism evidence="2 3">
    <name type="scientific">Thomasclavelia spiroformis</name>
    <dbReference type="NCBI Taxonomy" id="29348"/>
    <lineage>
        <taxon>Bacteria</taxon>
        <taxon>Bacillati</taxon>
        <taxon>Bacillota</taxon>
        <taxon>Erysipelotrichia</taxon>
        <taxon>Erysipelotrichales</taxon>
        <taxon>Coprobacillaceae</taxon>
        <taxon>Thomasclavelia</taxon>
    </lineage>
</organism>
<proteinExistence type="predicted"/>
<dbReference type="GeneID" id="94017234"/>